<feature type="transmembrane region" description="Helical" evidence="1">
    <location>
        <begin position="239"/>
        <end position="261"/>
    </location>
</feature>
<keyword evidence="1" id="KW-0812">Transmembrane</keyword>
<keyword evidence="1" id="KW-1133">Transmembrane helix</keyword>
<keyword evidence="1" id="KW-0472">Membrane</keyword>
<proteinExistence type="predicted"/>
<evidence type="ECO:0000313" key="3">
    <source>
        <dbReference type="Proteomes" id="UP001148838"/>
    </source>
</evidence>
<dbReference type="EMBL" id="JAJSOF020000005">
    <property type="protein sequence ID" value="KAJ4447582.1"/>
    <property type="molecule type" value="Genomic_DNA"/>
</dbReference>
<dbReference type="Proteomes" id="UP001148838">
    <property type="component" value="Unassembled WGS sequence"/>
</dbReference>
<feature type="non-terminal residue" evidence="2">
    <location>
        <position position="262"/>
    </location>
</feature>
<comment type="caution">
    <text evidence="2">The sequence shown here is derived from an EMBL/GenBank/DDBJ whole genome shotgun (WGS) entry which is preliminary data.</text>
</comment>
<gene>
    <name evidence="2" type="ORF">ANN_09589</name>
</gene>
<organism evidence="2 3">
    <name type="scientific">Periplaneta americana</name>
    <name type="common">American cockroach</name>
    <name type="synonym">Blatta americana</name>
    <dbReference type="NCBI Taxonomy" id="6978"/>
    <lineage>
        <taxon>Eukaryota</taxon>
        <taxon>Metazoa</taxon>
        <taxon>Ecdysozoa</taxon>
        <taxon>Arthropoda</taxon>
        <taxon>Hexapoda</taxon>
        <taxon>Insecta</taxon>
        <taxon>Pterygota</taxon>
        <taxon>Neoptera</taxon>
        <taxon>Polyneoptera</taxon>
        <taxon>Dictyoptera</taxon>
        <taxon>Blattodea</taxon>
        <taxon>Blattoidea</taxon>
        <taxon>Blattidae</taxon>
        <taxon>Blattinae</taxon>
        <taxon>Periplaneta</taxon>
    </lineage>
</organism>
<evidence type="ECO:0000313" key="2">
    <source>
        <dbReference type="EMBL" id="KAJ4447582.1"/>
    </source>
</evidence>
<protein>
    <submittedName>
        <fullName evidence="2">Uncharacterized protein</fullName>
    </submittedName>
</protein>
<reference evidence="2 3" key="1">
    <citation type="journal article" date="2022" name="Allergy">
        <title>Genome assembly and annotation of Periplaneta americana reveal a comprehensive cockroach allergen profile.</title>
        <authorList>
            <person name="Wang L."/>
            <person name="Xiong Q."/>
            <person name="Saelim N."/>
            <person name="Wang L."/>
            <person name="Nong W."/>
            <person name="Wan A.T."/>
            <person name="Shi M."/>
            <person name="Liu X."/>
            <person name="Cao Q."/>
            <person name="Hui J.H.L."/>
            <person name="Sookrung N."/>
            <person name="Leung T.F."/>
            <person name="Tungtrongchitr A."/>
            <person name="Tsui S.K.W."/>
        </authorList>
    </citation>
    <scope>NUCLEOTIDE SEQUENCE [LARGE SCALE GENOMIC DNA]</scope>
    <source>
        <strain evidence="2">PWHHKU_190912</strain>
    </source>
</reference>
<name>A0ABQ8TM37_PERAM</name>
<evidence type="ECO:0000256" key="1">
    <source>
        <dbReference type="SAM" id="Phobius"/>
    </source>
</evidence>
<sequence length="262" mass="30665">MCYSTADSSDTKSRDIKVTVRDNSTPVQRIYLASEQRKLENAASVVHIRAATCIALKTGFTTDFSDFSCAAQQLNASQSTHRFSFVNHTIKTVNMPKKYRESIAKRLVESRPRILNSTELVSIVRSRNMFTFSSDERAFNIESYFRKEKFKMKITRSDFKHRIVLWNFRHKSFKEFHVIIEAKKKYRPIRCHWLVKVALEEIMNGRRVRGRRRYQIDDINIYGSDERVFNIESYFRTELVVAGLGAFCFVSCGLFFVILLVH</sequence>
<accession>A0ABQ8TM37</accession>
<keyword evidence="3" id="KW-1185">Reference proteome</keyword>